<dbReference type="EMBL" id="GAIX01014404">
    <property type="protein sequence ID" value="JAA78156.1"/>
    <property type="molecule type" value="Transcribed_RNA"/>
</dbReference>
<sequence length="127" mass="14216">MDSLNPLLSFSSDDIADMDREVEDIFNESDESSSDDEEKPTDDVDDEENISEDRLLSLETSQSSQDRLGENKEGNDSSDSNTEDGERPRKRPRPSTPPSDDDVPPDDDDSSWNLMGAALEREFLAQD</sequence>
<evidence type="ECO:0000313" key="2">
    <source>
        <dbReference type="EMBL" id="JAA78156.1"/>
    </source>
</evidence>
<feature type="compositionally biased region" description="Acidic residues" evidence="1">
    <location>
        <begin position="99"/>
        <end position="110"/>
    </location>
</feature>
<name>S4NHB6_9NEOP</name>
<protein>
    <submittedName>
        <fullName evidence="2">RNA polymerase II subunit A C-terminal domain phosphatase</fullName>
    </submittedName>
</protein>
<reference evidence="2" key="2">
    <citation type="submission" date="2013-05" db="EMBL/GenBank/DDBJ databases">
        <authorList>
            <person name="Carter J.-M."/>
            <person name="Baker S.C."/>
            <person name="Pink R."/>
            <person name="Carter D.R.F."/>
            <person name="Collins A."/>
            <person name="Tomlin J."/>
            <person name="Gibbs M."/>
            <person name="Breuker C.J."/>
        </authorList>
    </citation>
    <scope>NUCLEOTIDE SEQUENCE</scope>
    <source>
        <tissue evidence="2">Ovary</tissue>
    </source>
</reference>
<dbReference type="AlphaFoldDB" id="S4NHB6"/>
<accession>S4NHB6</accession>
<organism evidence="2">
    <name type="scientific">Pararge aegeria</name>
    <name type="common">speckled wood butterfly</name>
    <dbReference type="NCBI Taxonomy" id="116150"/>
    <lineage>
        <taxon>Eukaryota</taxon>
        <taxon>Metazoa</taxon>
        <taxon>Ecdysozoa</taxon>
        <taxon>Arthropoda</taxon>
        <taxon>Hexapoda</taxon>
        <taxon>Insecta</taxon>
        <taxon>Pterygota</taxon>
        <taxon>Neoptera</taxon>
        <taxon>Endopterygota</taxon>
        <taxon>Lepidoptera</taxon>
        <taxon>Glossata</taxon>
        <taxon>Ditrysia</taxon>
        <taxon>Papilionoidea</taxon>
        <taxon>Nymphalidae</taxon>
        <taxon>Satyrinae</taxon>
        <taxon>Satyrini</taxon>
        <taxon>Parargina</taxon>
        <taxon>Pararge</taxon>
    </lineage>
</organism>
<evidence type="ECO:0000256" key="1">
    <source>
        <dbReference type="SAM" id="MobiDB-lite"/>
    </source>
</evidence>
<feature type="region of interest" description="Disordered" evidence="1">
    <location>
        <begin position="1"/>
        <end position="112"/>
    </location>
</feature>
<feature type="compositionally biased region" description="Polar residues" evidence="1">
    <location>
        <begin position="1"/>
        <end position="12"/>
    </location>
</feature>
<proteinExistence type="predicted"/>
<feature type="compositionally biased region" description="Acidic residues" evidence="1">
    <location>
        <begin position="14"/>
        <end position="50"/>
    </location>
</feature>
<reference evidence="2" key="1">
    <citation type="journal article" date="2013" name="BMC Genomics">
        <title>Unscrambling butterfly oogenesis.</title>
        <authorList>
            <person name="Carter J.M."/>
            <person name="Baker S.C."/>
            <person name="Pink R."/>
            <person name="Carter D.R."/>
            <person name="Collins A."/>
            <person name="Tomlin J."/>
            <person name="Gibbs M."/>
            <person name="Breuker C.J."/>
        </authorList>
    </citation>
    <scope>NUCLEOTIDE SEQUENCE</scope>
    <source>
        <tissue evidence="2">Ovary</tissue>
    </source>
</reference>